<evidence type="ECO:0000313" key="3">
    <source>
        <dbReference type="EMBL" id="SZF01405.1"/>
    </source>
</evidence>
<dbReference type="AlphaFoldDB" id="A0A383UP96"/>
<gene>
    <name evidence="3" type="ORF">BLGHR1_12170</name>
</gene>
<feature type="compositionally biased region" description="Acidic residues" evidence="2">
    <location>
        <begin position="568"/>
        <end position="587"/>
    </location>
</feature>
<feature type="region of interest" description="Disordered" evidence="2">
    <location>
        <begin position="85"/>
        <end position="203"/>
    </location>
</feature>
<dbReference type="Proteomes" id="UP000275772">
    <property type="component" value="Unassembled WGS sequence"/>
</dbReference>
<name>A0A383UP96_BLUHO</name>
<dbReference type="EMBL" id="UNSH01000036">
    <property type="protein sequence ID" value="SZF01405.1"/>
    <property type="molecule type" value="Genomic_DNA"/>
</dbReference>
<organism evidence="3 4">
    <name type="scientific">Blumeria hordei</name>
    <name type="common">Barley powdery mildew</name>
    <name type="synonym">Blumeria graminis f. sp. hordei</name>
    <dbReference type="NCBI Taxonomy" id="2867405"/>
    <lineage>
        <taxon>Eukaryota</taxon>
        <taxon>Fungi</taxon>
        <taxon>Dikarya</taxon>
        <taxon>Ascomycota</taxon>
        <taxon>Pezizomycotina</taxon>
        <taxon>Leotiomycetes</taxon>
        <taxon>Erysiphales</taxon>
        <taxon>Erysiphaceae</taxon>
        <taxon>Blumeria</taxon>
    </lineage>
</organism>
<dbReference type="PANTHER" id="PTHR38701">
    <property type="entry name" value="CHROMOSOME 8, WHOLE GENOME SHOTGUN SEQUENCE"/>
    <property type="match status" value="1"/>
</dbReference>
<reference evidence="3 4" key="1">
    <citation type="submission" date="2017-11" db="EMBL/GenBank/DDBJ databases">
        <authorList>
            <person name="Kracher B."/>
        </authorList>
    </citation>
    <scope>NUCLEOTIDE SEQUENCE [LARGE SCALE GENOMIC DNA]</scope>
    <source>
        <strain evidence="3 4">RACE1</strain>
    </source>
</reference>
<proteinExistence type="predicted"/>
<feature type="region of interest" description="Disordered" evidence="2">
    <location>
        <begin position="563"/>
        <end position="587"/>
    </location>
</feature>
<evidence type="ECO:0000256" key="1">
    <source>
        <dbReference type="SAM" id="Coils"/>
    </source>
</evidence>
<evidence type="ECO:0000313" key="4">
    <source>
        <dbReference type="Proteomes" id="UP000275772"/>
    </source>
</evidence>
<dbReference type="PANTHER" id="PTHR38701:SF1">
    <property type="entry name" value="UP-REGULATED DURING SEPTATION PROTEIN 1 DOMAIN-CONTAINING PROTEIN"/>
    <property type="match status" value="1"/>
</dbReference>
<accession>A0A383UP96</accession>
<keyword evidence="1" id="KW-0175">Coiled coil</keyword>
<feature type="coiled-coil region" evidence="1">
    <location>
        <begin position="488"/>
        <end position="538"/>
    </location>
</feature>
<sequence length="709" mass="77447">MDLISIVPAPDPSLCNNMSKSAAMKVAILAAKDSSYSCGPDRPNSNLQRPLLTKEVRTVHIAPSSPRNPLQPRDQNVAMRVQSKVPAATRGASGRMDHYDKQSKNSRPLAPSALSAPERSSNRAPLTPRIAGSNKPSGLGPRPLRGAPQPCVKANSNENTVFTPTSRSLNNVTPRSGSRRLRVDSASTTPGSLPGEATETSRSNVNVLSTEDTFSSFSASLVSDKQIPNKQTTSPSSLSRIGNIDSNLAKEKEARLSADRVKIVATPQSRSQVQSKSAISSFCYANGDYIPFIQPQLAASALGNLEERSVPKFFHANGVPDLSTSSAAYHPPPKSSSAHSVSSLMSAVKFSPHLSNNNYTSTFSRPASPSKLNQSSPVSQLGSPLVTSDFNSRLQSKSVIPLTVTPINEALRPLTQIDLTLNRHERSSSSETAGTQLKFNRTVHIENKIDVSLSNSQSSVNTIPRSDNICEFQSPLEQHNLSKSGNILEQQSELAANARRERKVLDLEITNSSLAAINRTLEREMRKQTAELRRYRRLSRSGRFNISRSTSLCTSLAPGDVEISASDLSDDNEESEEDTSDSQYDYSEEEINDTCSLSLSAIAESDLRHRKKDEKRLQHDLVKHQQLLFDSRKLNQTLKRCLGLTEDLIGKGRKALEHEVTLCDDELGGRVLTGEEVEEFEDEELSELGLQMLRDVRQAALGQNKITAI</sequence>
<evidence type="ECO:0000256" key="2">
    <source>
        <dbReference type="SAM" id="MobiDB-lite"/>
    </source>
</evidence>
<dbReference type="VEuPathDB" id="FungiDB:BLGHR1_12170"/>
<protein>
    <submittedName>
        <fullName evidence="3">Uncharacterized protein</fullName>
    </submittedName>
</protein>
<feature type="region of interest" description="Disordered" evidence="2">
    <location>
        <begin position="361"/>
        <end position="384"/>
    </location>
</feature>
<feature type="compositionally biased region" description="Polar residues" evidence="2">
    <location>
        <begin position="154"/>
        <end position="176"/>
    </location>
</feature>